<dbReference type="AlphaFoldDB" id="A0A8E2JRZ0"/>
<organism evidence="1 2">
    <name type="scientific">Glonium stellatum</name>
    <dbReference type="NCBI Taxonomy" id="574774"/>
    <lineage>
        <taxon>Eukaryota</taxon>
        <taxon>Fungi</taxon>
        <taxon>Dikarya</taxon>
        <taxon>Ascomycota</taxon>
        <taxon>Pezizomycotina</taxon>
        <taxon>Dothideomycetes</taxon>
        <taxon>Pleosporomycetidae</taxon>
        <taxon>Gloniales</taxon>
        <taxon>Gloniaceae</taxon>
        <taxon>Glonium</taxon>
    </lineage>
</organism>
<dbReference type="InterPro" id="IPR027417">
    <property type="entry name" value="P-loop_NTPase"/>
</dbReference>
<proteinExistence type="predicted"/>
<evidence type="ECO:0008006" key="3">
    <source>
        <dbReference type="Google" id="ProtNLM"/>
    </source>
</evidence>
<feature type="non-terminal residue" evidence="1">
    <location>
        <position position="1"/>
    </location>
</feature>
<dbReference type="SUPFAM" id="SSF52540">
    <property type="entry name" value="P-loop containing nucleoside triphosphate hydrolases"/>
    <property type="match status" value="1"/>
</dbReference>
<feature type="non-terminal residue" evidence="1">
    <location>
        <position position="363"/>
    </location>
</feature>
<sequence>CGKCDKALSKHKCSCDERFCDNCFVWHQNRFPIHRKVGGKVERAWKWATGKIGAVADGLSVKHVFEQDEGAKWFGLHIEENSRGVRVAGIVETHRFSSLAEKSIHASSESPSRQFPNLISFVGDTGSGKSTLIRSLIWCSAQSKGEDDVDKFDAPVPCLSSGAEAMTSTTGEVNLYSDPATFGTGEPRFYVDCEGTLAIEPMASRYQDKWHRTGRQYTFETVDGKDIDRETAVQKIYPRFLYISSDVICLVTRNPRSRVNTVLTLLEWSEAGAHHTVNQYALPAAVIVLNAPPIEDERWVSDDLDALTDDFFKQVDKELKENKKLRKKAKKKGDETMKELISRNFSSIHVHYIPDSKWGRCST</sequence>
<accession>A0A8E2JRZ0</accession>
<gene>
    <name evidence="1" type="ORF">AOQ84DRAFT_258516</name>
</gene>
<evidence type="ECO:0000313" key="2">
    <source>
        <dbReference type="Proteomes" id="UP000250140"/>
    </source>
</evidence>
<dbReference type="Proteomes" id="UP000250140">
    <property type="component" value="Unassembled WGS sequence"/>
</dbReference>
<dbReference type="CDD" id="cd19757">
    <property type="entry name" value="Bbox1"/>
    <property type="match status" value="1"/>
</dbReference>
<reference evidence="1 2" key="1">
    <citation type="journal article" date="2016" name="Nat. Commun.">
        <title>Ectomycorrhizal ecology is imprinted in the genome of the dominant symbiotic fungus Cenococcum geophilum.</title>
        <authorList>
            <consortium name="DOE Joint Genome Institute"/>
            <person name="Peter M."/>
            <person name="Kohler A."/>
            <person name="Ohm R.A."/>
            <person name="Kuo A."/>
            <person name="Krutzmann J."/>
            <person name="Morin E."/>
            <person name="Arend M."/>
            <person name="Barry K.W."/>
            <person name="Binder M."/>
            <person name="Choi C."/>
            <person name="Clum A."/>
            <person name="Copeland A."/>
            <person name="Grisel N."/>
            <person name="Haridas S."/>
            <person name="Kipfer T."/>
            <person name="LaButti K."/>
            <person name="Lindquist E."/>
            <person name="Lipzen A."/>
            <person name="Maire R."/>
            <person name="Meier B."/>
            <person name="Mihaltcheva S."/>
            <person name="Molinier V."/>
            <person name="Murat C."/>
            <person name="Poggeler S."/>
            <person name="Quandt C.A."/>
            <person name="Sperisen C."/>
            <person name="Tritt A."/>
            <person name="Tisserant E."/>
            <person name="Crous P.W."/>
            <person name="Henrissat B."/>
            <person name="Nehls U."/>
            <person name="Egli S."/>
            <person name="Spatafora J.W."/>
            <person name="Grigoriev I.V."/>
            <person name="Martin F.M."/>
        </authorList>
    </citation>
    <scope>NUCLEOTIDE SEQUENCE [LARGE SCALE GENOMIC DNA]</scope>
    <source>
        <strain evidence="1 2">CBS 207.34</strain>
    </source>
</reference>
<evidence type="ECO:0000313" key="1">
    <source>
        <dbReference type="EMBL" id="OCL06979.1"/>
    </source>
</evidence>
<dbReference type="OrthoDB" id="194358at2759"/>
<name>A0A8E2JRZ0_9PEZI</name>
<dbReference type="EMBL" id="KV749944">
    <property type="protein sequence ID" value="OCL06979.1"/>
    <property type="molecule type" value="Genomic_DNA"/>
</dbReference>
<keyword evidence="2" id="KW-1185">Reference proteome</keyword>
<protein>
    <recommendedName>
        <fullName evidence="3">G domain-containing protein</fullName>
    </recommendedName>
</protein>